<organism evidence="1 2">
    <name type="scientific">Deinococcus gobiensis (strain DSM 21396 / JCM 16679 / CGMCC 1.7299 / I-0)</name>
    <dbReference type="NCBI Taxonomy" id="745776"/>
    <lineage>
        <taxon>Bacteria</taxon>
        <taxon>Thermotogati</taxon>
        <taxon>Deinococcota</taxon>
        <taxon>Deinococci</taxon>
        <taxon>Deinococcales</taxon>
        <taxon>Deinococcaceae</taxon>
        <taxon>Deinococcus</taxon>
    </lineage>
</organism>
<accession>H8H0G1</accession>
<dbReference type="PATRIC" id="fig|745776.4.peg.3361"/>
<reference evidence="1 2" key="1">
    <citation type="journal article" date="2012" name="PLoS ONE">
        <title>Genome sequence and transcriptome analysis of the radioresistant bacterium Deinococcus gobiensis: insights into the extreme environmental adaptations.</title>
        <authorList>
            <person name="Yuan M."/>
            <person name="Chen M."/>
            <person name="Zhang W."/>
            <person name="Lu W."/>
            <person name="Wang J."/>
            <person name="Yang M."/>
            <person name="Zhao P."/>
            <person name="Tang R."/>
            <person name="Li X."/>
            <person name="Hao Y."/>
            <person name="Zhou Z."/>
            <person name="Zhan Y."/>
            <person name="Yu H."/>
            <person name="Teng C."/>
            <person name="Yan Y."/>
            <person name="Ping S."/>
            <person name="Wang Y."/>
            <person name="Lin M."/>
        </authorList>
    </citation>
    <scope>NUCLEOTIDE SEQUENCE [LARGE SCALE GENOMIC DNA]</scope>
    <source>
        <strain evidence="2">DSM 21396 / JCM 16679 / CGMCC 1.7299 / I-0</strain>
        <plasmid evidence="1">P1</plasmid>
    </source>
</reference>
<evidence type="ECO:0000313" key="1">
    <source>
        <dbReference type="EMBL" id="AFD27213.1"/>
    </source>
</evidence>
<keyword evidence="1" id="KW-0614">Plasmid</keyword>
<keyword evidence="2" id="KW-1185">Reference proteome</keyword>
<gene>
    <name evidence="1" type="ordered locus">DGo_PA0327</name>
</gene>
<evidence type="ECO:0000313" key="2">
    <source>
        <dbReference type="Proteomes" id="UP000007575"/>
    </source>
</evidence>
<proteinExistence type="predicted"/>
<geneLocation type="plasmid" evidence="1 2">
    <name>P1</name>
</geneLocation>
<dbReference type="Proteomes" id="UP000007575">
    <property type="component" value="Plasmid P1"/>
</dbReference>
<name>H8H0G1_DEIGI</name>
<dbReference type="EMBL" id="CP002192">
    <property type="protein sequence ID" value="AFD27213.1"/>
    <property type="molecule type" value="Genomic_DNA"/>
</dbReference>
<dbReference type="AlphaFoldDB" id="H8H0G1"/>
<protein>
    <submittedName>
        <fullName evidence="1">Uncharacterized protein</fullName>
    </submittedName>
</protein>
<dbReference type="KEGG" id="dgo:DGo_PA0327"/>
<dbReference type="HOGENOM" id="CLU_3288391_0_0_0"/>
<sequence>MGNWGEKLRPDRCFSRRPDDDHHMFLTSFKIIKIINQGET</sequence>